<protein>
    <submittedName>
        <fullName evidence="1">Uncharacterized protein</fullName>
    </submittedName>
</protein>
<dbReference type="AlphaFoldDB" id="A0AAD5WJ44"/>
<organism evidence="1 2">
    <name type="scientific">Parelaphostrongylus tenuis</name>
    <name type="common">Meningeal worm</name>
    <dbReference type="NCBI Taxonomy" id="148309"/>
    <lineage>
        <taxon>Eukaryota</taxon>
        <taxon>Metazoa</taxon>
        <taxon>Ecdysozoa</taxon>
        <taxon>Nematoda</taxon>
        <taxon>Chromadorea</taxon>
        <taxon>Rhabditida</taxon>
        <taxon>Rhabditina</taxon>
        <taxon>Rhabditomorpha</taxon>
        <taxon>Strongyloidea</taxon>
        <taxon>Metastrongylidae</taxon>
        <taxon>Parelaphostrongylus</taxon>
    </lineage>
</organism>
<reference evidence="1" key="1">
    <citation type="submission" date="2021-06" db="EMBL/GenBank/DDBJ databases">
        <title>Parelaphostrongylus tenuis whole genome reference sequence.</title>
        <authorList>
            <person name="Garwood T.J."/>
            <person name="Larsen P.A."/>
            <person name="Fountain-Jones N.M."/>
            <person name="Garbe J.R."/>
            <person name="Macchietto M.G."/>
            <person name="Kania S.A."/>
            <person name="Gerhold R.W."/>
            <person name="Richards J.E."/>
            <person name="Wolf T.M."/>
        </authorList>
    </citation>
    <scope>NUCLEOTIDE SEQUENCE</scope>
    <source>
        <strain evidence="1">MNPRO001-30</strain>
        <tissue evidence="1">Meninges</tissue>
    </source>
</reference>
<proteinExistence type="predicted"/>
<gene>
    <name evidence="1" type="ORF">KIN20_033321</name>
</gene>
<sequence>MDTCDAEDIQAEASSCGFKEELKELGLTLLLIAFGNVYSAIHRLRLINAEI</sequence>
<keyword evidence="2" id="KW-1185">Reference proteome</keyword>
<dbReference type="Proteomes" id="UP001196413">
    <property type="component" value="Unassembled WGS sequence"/>
</dbReference>
<accession>A0AAD5WJ44</accession>
<name>A0AAD5WJ44_PARTN</name>
<evidence type="ECO:0000313" key="2">
    <source>
        <dbReference type="Proteomes" id="UP001196413"/>
    </source>
</evidence>
<dbReference type="EMBL" id="JAHQIW010006968">
    <property type="protein sequence ID" value="KAJ1371378.1"/>
    <property type="molecule type" value="Genomic_DNA"/>
</dbReference>
<evidence type="ECO:0000313" key="1">
    <source>
        <dbReference type="EMBL" id="KAJ1371378.1"/>
    </source>
</evidence>
<comment type="caution">
    <text evidence="1">The sequence shown here is derived from an EMBL/GenBank/DDBJ whole genome shotgun (WGS) entry which is preliminary data.</text>
</comment>